<name>A0A382TPK9_9ZZZZ</name>
<proteinExistence type="predicted"/>
<gene>
    <name evidence="1" type="ORF">METZ01_LOCUS376873</name>
</gene>
<evidence type="ECO:0000313" key="1">
    <source>
        <dbReference type="EMBL" id="SVD24019.1"/>
    </source>
</evidence>
<reference evidence="1" key="1">
    <citation type="submission" date="2018-05" db="EMBL/GenBank/DDBJ databases">
        <authorList>
            <person name="Lanie J.A."/>
            <person name="Ng W.-L."/>
            <person name="Kazmierczak K.M."/>
            <person name="Andrzejewski T.M."/>
            <person name="Davidsen T.M."/>
            <person name="Wayne K.J."/>
            <person name="Tettelin H."/>
            <person name="Glass J.I."/>
            <person name="Rusch D."/>
            <person name="Podicherti R."/>
            <person name="Tsui H.-C.T."/>
            <person name="Winkler M.E."/>
        </authorList>
    </citation>
    <scope>NUCLEOTIDE SEQUENCE</scope>
</reference>
<sequence length="87" mass="10189">MAIKKETYEVKIFVSAEPAHRIGKKIEKMEQEGSRYPIEIDGPCRIMFCDGSCSEEPENEEEQKKVLQQVYLNGRLNRCMCLYTLRQ</sequence>
<protein>
    <submittedName>
        <fullName evidence="1">Uncharacterized protein</fullName>
    </submittedName>
</protein>
<accession>A0A382TPK9</accession>
<dbReference type="AlphaFoldDB" id="A0A382TPK9"/>
<dbReference type="EMBL" id="UINC01138216">
    <property type="protein sequence ID" value="SVD24019.1"/>
    <property type="molecule type" value="Genomic_DNA"/>
</dbReference>
<organism evidence="1">
    <name type="scientific">marine metagenome</name>
    <dbReference type="NCBI Taxonomy" id="408172"/>
    <lineage>
        <taxon>unclassified sequences</taxon>
        <taxon>metagenomes</taxon>
        <taxon>ecological metagenomes</taxon>
    </lineage>
</organism>